<proteinExistence type="inferred from homology"/>
<keyword evidence="4 8" id="KW-0479">Metal-binding</keyword>
<keyword evidence="6 8" id="KW-0378">Hydrolase</keyword>
<evidence type="ECO:0000256" key="4">
    <source>
        <dbReference type="ARBA" id="ARBA00022723"/>
    </source>
</evidence>
<evidence type="ECO:0000256" key="3">
    <source>
        <dbReference type="ARBA" id="ARBA00022722"/>
    </source>
</evidence>
<keyword evidence="5 8" id="KW-0255">Endonuclease</keyword>
<dbReference type="InterPro" id="IPR001279">
    <property type="entry name" value="Metallo-B-lactamas"/>
</dbReference>
<dbReference type="STRING" id="693.AKJ17_12280"/>
<comment type="catalytic activity">
    <reaction evidence="8">
        <text>Endonucleolytic cleavage of RNA, removing extra 3' nucleotides from tRNA precursor, generating 3' termini of tRNAs. A 3'-hydroxy group is left at the tRNA terminus and a 5'-phosphoryl group is left at the trailer molecule.</text>
        <dbReference type="EC" id="3.1.26.11"/>
    </reaction>
</comment>
<feature type="binding site" evidence="8">
    <location>
        <position position="62"/>
    </location>
    <ligand>
        <name>Zn(2+)</name>
        <dbReference type="ChEBI" id="CHEBI:29105"/>
        <label>1</label>
        <note>catalytic</note>
    </ligand>
</feature>
<dbReference type="OrthoDB" id="9803916at2"/>
<evidence type="ECO:0000313" key="10">
    <source>
        <dbReference type="EMBL" id="KOO03317.1"/>
    </source>
</evidence>
<evidence type="ECO:0000256" key="2">
    <source>
        <dbReference type="ARBA" id="ARBA00022694"/>
    </source>
</evidence>
<feature type="domain" description="Metallo-beta-lactamase" evidence="9">
    <location>
        <begin position="18"/>
        <end position="199"/>
    </location>
</feature>
<evidence type="ECO:0000256" key="6">
    <source>
        <dbReference type="ARBA" id="ARBA00022801"/>
    </source>
</evidence>
<feature type="binding site" evidence="8">
    <location>
        <position position="209"/>
    </location>
    <ligand>
        <name>Zn(2+)</name>
        <dbReference type="ChEBI" id="CHEBI:29105"/>
        <label>1</label>
        <note>catalytic</note>
    </ligand>
</feature>
<keyword evidence="2 8" id="KW-0819">tRNA processing</keyword>
<organism evidence="10 11">
    <name type="scientific">Vibrio nereis</name>
    <dbReference type="NCBI Taxonomy" id="693"/>
    <lineage>
        <taxon>Bacteria</taxon>
        <taxon>Pseudomonadati</taxon>
        <taxon>Pseudomonadota</taxon>
        <taxon>Gammaproteobacteria</taxon>
        <taxon>Vibrionales</taxon>
        <taxon>Vibrionaceae</taxon>
        <taxon>Vibrio</taxon>
    </lineage>
</organism>
<feature type="binding site" evidence="8">
    <location>
        <position position="67"/>
    </location>
    <ligand>
        <name>Zn(2+)</name>
        <dbReference type="ChEBI" id="CHEBI:29105"/>
        <label>2</label>
        <note>catalytic</note>
    </ligand>
</feature>
<feature type="binding site" evidence="8">
    <location>
        <position position="267"/>
    </location>
    <ligand>
        <name>Zn(2+)</name>
        <dbReference type="ChEBI" id="CHEBI:29105"/>
        <label>2</label>
        <note>catalytic</note>
    </ligand>
</feature>
<dbReference type="CDD" id="cd07717">
    <property type="entry name" value="RNaseZ_ZiPD-like_MBL-fold"/>
    <property type="match status" value="1"/>
</dbReference>
<dbReference type="GO" id="GO:0042781">
    <property type="term" value="F:3'-tRNA processing endoribonuclease activity"/>
    <property type="evidence" value="ECO:0007669"/>
    <property type="project" value="UniProtKB-UniRule"/>
</dbReference>
<dbReference type="SUPFAM" id="SSF56281">
    <property type="entry name" value="Metallo-hydrolase/oxidoreductase"/>
    <property type="match status" value="1"/>
</dbReference>
<dbReference type="InterPro" id="IPR036866">
    <property type="entry name" value="RibonucZ/Hydroxyglut_hydro"/>
</dbReference>
<dbReference type="PATRIC" id="fig|693.5.peg.2519"/>
<dbReference type="EC" id="3.1.26.11" evidence="8"/>
<dbReference type="InterPro" id="IPR013471">
    <property type="entry name" value="RNase_Z/BN"/>
</dbReference>
<evidence type="ECO:0000256" key="8">
    <source>
        <dbReference type="HAMAP-Rule" id="MF_01818"/>
    </source>
</evidence>
<comment type="cofactor">
    <cofactor evidence="8">
        <name>Zn(2+)</name>
        <dbReference type="ChEBI" id="CHEBI:29105"/>
    </cofactor>
    <text evidence="8">Binds 2 Zn(2+) ions.</text>
</comment>
<evidence type="ECO:0000256" key="1">
    <source>
        <dbReference type="ARBA" id="ARBA00011738"/>
    </source>
</evidence>
<evidence type="ECO:0000256" key="7">
    <source>
        <dbReference type="ARBA" id="ARBA00022833"/>
    </source>
</evidence>
<comment type="similarity">
    <text evidence="8">Belongs to the RNase Z family.</text>
</comment>
<dbReference type="GO" id="GO:0008270">
    <property type="term" value="F:zinc ion binding"/>
    <property type="evidence" value="ECO:0007669"/>
    <property type="project" value="UniProtKB-UniRule"/>
</dbReference>
<protein>
    <recommendedName>
        <fullName evidence="8">Ribonuclease Z</fullName>
        <shortName evidence="8">RNase Z</shortName>
        <ecNumber evidence="8">3.1.26.11</ecNumber>
    </recommendedName>
    <alternativeName>
        <fullName evidence="8">tRNA 3 endonuclease</fullName>
    </alternativeName>
    <alternativeName>
        <fullName evidence="8">tRNase Z</fullName>
    </alternativeName>
</protein>
<keyword evidence="7 8" id="KW-0862">Zinc</keyword>
<gene>
    <name evidence="8" type="primary">rnz</name>
    <name evidence="10" type="ORF">AKJ17_12280</name>
</gene>
<dbReference type="HAMAP" id="MF_01818">
    <property type="entry name" value="RNase_Z_BN"/>
    <property type="match status" value="1"/>
</dbReference>
<keyword evidence="11" id="KW-1185">Reference proteome</keyword>
<dbReference type="Gene3D" id="3.60.15.10">
    <property type="entry name" value="Ribonuclease Z/Hydroxyacylglutathione hydrolase-like"/>
    <property type="match status" value="1"/>
</dbReference>
<comment type="caution">
    <text evidence="10">The sequence shown here is derived from an EMBL/GenBank/DDBJ whole genome shotgun (WGS) entry which is preliminary data.</text>
</comment>
<evidence type="ECO:0000259" key="9">
    <source>
        <dbReference type="SMART" id="SM00849"/>
    </source>
</evidence>
<accession>A0A0M0HNA2</accession>
<dbReference type="Pfam" id="PF23023">
    <property type="entry name" value="Anti-Pycsar_Apyc1"/>
    <property type="match status" value="1"/>
</dbReference>
<dbReference type="PANTHER" id="PTHR46018:SF2">
    <property type="entry name" value="ZINC PHOSPHODIESTERASE ELAC PROTEIN 1"/>
    <property type="match status" value="1"/>
</dbReference>
<dbReference type="Proteomes" id="UP000037515">
    <property type="component" value="Unassembled WGS sequence"/>
</dbReference>
<comment type="function">
    <text evidence="8">Zinc phosphodiesterase, which displays some tRNA 3'-processing endonuclease activity. Probably involved in tRNA maturation, by removing a 3'-trailer from precursor tRNA.</text>
</comment>
<evidence type="ECO:0000313" key="11">
    <source>
        <dbReference type="Proteomes" id="UP000037515"/>
    </source>
</evidence>
<reference evidence="11" key="1">
    <citation type="submission" date="2015-08" db="EMBL/GenBank/DDBJ databases">
        <title>Vibrio galatheae sp. nov., a novel member of the Vibrionaceae family isolated from the Solomon Islands.</title>
        <authorList>
            <person name="Giubergia S."/>
            <person name="Machado H."/>
            <person name="Mateiu R.V."/>
            <person name="Gram L."/>
        </authorList>
    </citation>
    <scope>NUCLEOTIDE SEQUENCE [LARGE SCALE GENOMIC DNA]</scope>
    <source>
        <strain evidence="11">DSM 19584</strain>
    </source>
</reference>
<dbReference type="EMBL" id="LHPJ01000008">
    <property type="protein sequence ID" value="KOO03317.1"/>
    <property type="molecule type" value="Genomic_DNA"/>
</dbReference>
<evidence type="ECO:0000256" key="5">
    <source>
        <dbReference type="ARBA" id="ARBA00022759"/>
    </source>
</evidence>
<comment type="subunit">
    <text evidence="1 8">Homodimer.</text>
</comment>
<sequence>MELYFLGTSLGVPTKTRNVSAVALQESQGKGWFLVDCGEATQHQLLHTSLTVNNLRAILITHLHGDHCYGLPGLLASAAMNHRTEPLTIIAPQGVKEWLEATQRLTGLYLPYPVEFIATETMQEVTLGQFTIDVTALTHRVPSFAYRFTESQIQRYLDFDKLAEHNIPRGPIWGRLVKEDEVPFGDNVLKSEVFTYRAHEPRKVIIAGDNSEPDKLKSLSKHCHVLVHESTYSKELASKAKEYGHSYGELVARFASGVGIPNLVLTHFSSRYQTHPQAINSIEQIRQEAQSVYSGALFLAEDFARYRLDKSGVLKRVEE</sequence>
<feature type="binding site" evidence="8">
    <location>
        <position position="209"/>
    </location>
    <ligand>
        <name>Zn(2+)</name>
        <dbReference type="ChEBI" id="CHEBI:29105"/>
        <label>2</label>
        <note>catalytic</note>
    </ligand>
</feature>
<feature type="binding site" evidence="8">
    <location>
        <position position="64"/>
    </location>
    <ligand>
        <name>Zn(2+)</name>
        <dbReference type="ChEBI" id="CHEBI:29105"/>
        <label>1</label>
        <note>catalytic</note>
    </ligand>
</feature>
<name>A0A0M0HNA2_VIBNE</name>
<dbReference type="SMART" id="SM00849">
    <property type="entry name" value="Lactamase_B"/>
    <property type="match status" value="1"/>
</dbReference>
<dbReference type="AlphaFoldDB" id="A0A0M0HNA2"/>
<feature type="binding site" evidence="8">
    <location>
        <position position="139"/>
    </location>
    <ligand>
        <name>Zn(2+)</name>
        <dbReference type="ChEBI" id="CHEBI:29105"/>
        <label>1</label>
        <note>catalytic</note>
    </ligand>
</feature>
<feature type="binding site" evidence="8">
    <location>
        <position position="66"/>
    </location>
    <ligand>
        <name>Zn(2+)</name>
        <dbReference type="ChEBI" id="CHEBI:29105"/>
        <label>2</label>
        <note>catalytic</note>
    </ligand>
</feature>
<feature type="active site" description="Proton acceptor" evidence="8">
    <location>
        <position position="66"/>
    </location>
</feature>
<keyword evidence="3 8" id="KW-0540">Nuclease</keyword>
<dbReference type="RefSeq" id="WP_053396103.1">
    <property type="nucleotide sequence ID" value="NZ_LHPJ01000008.1"/>
</dbReference>
<dbReference type="PANTHER" id="PTHR46018">
    <property type="entry name" value="ZINC PHOSPHODIESTERASE ELAC PROTEIN 1"/>
    <property type="match status" value="1"/>
</dbReference>